<accession>A0A1S2XY46</accession>
<gene>
    <name evidence="3" type="primary">LOC101497609</name>
</gene>
<dbReference type="GeneID" id="101497609"/>
<dbReference type="InterPro" id="IPR032675">
    <property type="entry name" value="LRR_dom_sf"/>
</dbReference>
<reference evidence="3" key="2">
    <citation type="submission" date="2025-08" db="UniProtKB">
        <authorList>
            <consortium name="RefSeq"/>
        </authorList>
    </citation>
    <scope>IDENTIFICATION</scope>
    <source>
        <tissue evidence="3">Etiolated seedlings</tissue>
    </source>
</reference>
<dbReference type="InterPro" id="IPR055357">
    <property type="entry name" value="LRR_At1g61320_AtMIF1"/>
</dbReference>
<reference evidence="2" key="1">
    <citation type="journal article" date="2013" name="Nat. Biotechnol.">
        <title>Draft genome sequence of chickpea (Cicer arietinum) provides a resource for trait improvement.</title>
        <authorList>
            <person name="Varshney R.K."/>
            <person name="Song C."/>
            <person name="Saxena R.K."/>
            <person name="Azam S."/>
            <person name="Yu S."/>
            <person name="Sharpe A.G."/>
            <person name="Cannon S."/>
            <person name="Baek J."/>
            <person name="Rosen B.D."/>
            <person name="Tar'an B."/>
            <person name="Millan T."/>
            <person name="Zhang X."/>
            <person name="Ramsay L.D."/>
            <person name="Iwata A."/>
            <person name="Wang Y."/>
            <person name="Nelson W."/>
            <person name="Farmer A.D."/>
            <person name="Gaur P.M."/>
            <person name="Soderlund C."/>
            <person name="Penmetsa R.V."/>
            <person name="Xu C."/>
            <person name="Bharti A.K."/>
            <person name="He W."/>
            <person name="Winter P."/>
            <person name="Zhao S."/>
            <person name="Hane J.K."/>
            <person name="Carrasquilla-Garcia N."/>
            <person name="Condie J.A."/>
            <person name="Upadhyaya H.D."/>
            <person name="Luo M.C."/>
            <person name="Thudi M."/>
            <person name="Gowda C.L."/>
            <person name="Singh N.P."/>
            <person name="Lichtenzveig J."/>
            <person name="Gali K.K."/>
            <person name="Rubio J."/>
            <person name="Nadarajan N."/>
            <person name="Dolezel J."/>
            <person name="Bansal K.C."/>
            <person name="Xu X."/>
            <person name="Edwards D."/>
            <person name="Zhang G."/>
            <person name="Kahl G."/>
            <person name="Gil J."/>
            <person name="Singh K.B."/>
            <person name="Datta S.K."/>
            <person name="Jackson S.A."/>
            <person name="Wang J."/>
            <person name="Cook D.R."/>
        </authorList>
    </citation>
    <scope>NUCLEOTIDE SEQUENCE [LARGE SCALE GENOMIC DNA]</scope>
    <source>
        <strain evidence="2">cv. CDC Frontier</strain>
    </source>
</reference>
<dbReference type="PANTHER" id="PTHR34145">
    <property type="entry name" value="OS02G0105600 PROTEIN"/>
    <property type="match status" value="1"/>
</dbReference>
<dbReference type="OrthoDB" id="673865at2759"/>
<dbReference type="InterPro" id="IPR053772">
    <property type="entry name" value="At1g61320/At1g61330-like"/>
</dbReference>
<dbReference type="RefSeq" id="XP_004496303.1">
    <property type="nucleotide sequence ID" value="XM_004496246.1"/>
</dbReference>
<dbReference type="PANTHER" id="PTHR34145:SF28">
    <property type="entry name" value="F-BOX DOMAIN-CONTAINING PROTEIN"/>
    <property type="match status" value="1"/>
</dbReference>
<keyword evidence="2" id="KW-1185">Reference proteome</keyword>
<dbReference type="Gene3D" id="3.80.10.10">
    <property type="entry name" value="Ribonuclease Inhibitor"/>
    <property type="match status" value="1"/>
</dbReference>
<dbReference type="eggNOG" id="ENOG502QVFC">
    <property type="taxonomic scope" value="Eukaryota"/>
</dbReference>
<evidence type="ECO:0000313" key="2">
    <source>
        <dbReference type="Proteomes" id="UP000087171"/>
    </source>
</evidence>
<dbReference type="STRING" id="3827.A0A1S2XY46"/>
<dbReference type="Pfam" id="PF23622">
    <property type="entry name" value="LRR_At1g61320_AtMIF1"/>
    <property type="match status" value="1"/>
</dbReference>
<dbReference type="KEGG" id="cam:101497609"/>
<evidence type="ECO:0000313" key="3">
    <source>
        <dbReference type="RefSeq" id="XP_004496303.1"/>
    </source>
</evidence>
<dbReference type="Proteomes" id="UP000087171">
    <property type="component" value="Chromosome Ca4"/>
</dbReference>
<protein>
    <submittedName>
        <fullName evidence="3">F-box protein At3g29830</fullName>
    </submittedName>
</protein>
<feature type="domain" description="At1g61320/AtMIF1 LRR" evidence="1">
    <location>
        <begin position="47"/>
        <end position="369"/>
    </location>
</feature>
<dbReference type="SUPFAM" id="SSF52047">
    <property type="entry name" value="RNI-like"/>
    <property type="match status" value="1"/>
</dbReference>
<organism evidence="2 3">
    <name type="scientific">Cicer arietinum</name>
    <name type="common">Chickpea</name>
    <name type="synonym">Garbanzo</name>
    <dbReference type="NCBI Taxonomy" id="3827"/>
    <lineage>
        <taxon>Eukaryota</taxon>
        <taxon>Viridiplantae</taxon>
        <taxon>Streptophyta</taxon>
        <taxon>Embryophyta</taxon>
        <taxon>Tracheophyta</taxon>
        <taxon>Spermatophyta</taxon>
        <taxon>Magnoliopsida</taxon>
        <taxon>eudicotyledons</taxon>
        <taxon>Gunneridae</taxon>
        <taxon>Pentapetalae</taxon>
        <taxon>rosids</taxon>
        <taxon>fabids</taxon>
        <taxon>Fabales</taxon>
        <taxon>Fabaceae</taxon>
        <taxon>Papilionoideae</taxon>
        <taxon>50 kb inversion clade</taxon>
        <taxon>NPAAA clade</taxon>
        <taxon>Hologalegina</taxon>
        <taxon>IRL clade</taxon>
        <taxon>Cicereae</taxon>
        <taxon>Cicer</taxon>
    </lineage>
</organism>
<dbReference type="AlphaFoldDB" id="A0A1S2XY46"/>
<name>A0A1S2XY46_CICAR</name>
<sequence length="424" mass="49219">MASDDLNNIAYNEKFFVDSTCDDDETKLSQRKVFINFITNSISHYTNHDVNKFTLKLSNPQTCSDTIERCIIFATQRGVKELTLDFSNPKLNENNFDNHDVLFHLPKHIYQLGSSLESMKLYSCGFSMPEYFFKFSALKDVSLGYIEVRIDTLKTLLSSCRTIENLSLEKCWNLKHFDLGDEPIRLKKFVVDKCNIDSEYLKLNAPNLKYFKYCGVVFTSDINLRPHVIEEADIDFALESEFYERGNELCKILQDLFPAKILRVCSYLLQVVPSEDEPLRLQSELNVKHLILKTAMHPNEFCGFEFLLNSCPFLEKLTLDIAPTLIFQDYTPPFDDMDLNKFWQSRRVIAQCLRRSLKVVEIVGSRATQDELIAYCFFMQAGRVLEHININLYNQDAFQEMRRGRAQLLLNSPKASKNLQISIK</sequence>
<proteinExistence type="predicted"/>
<evidence type="ECO:0000259" key="1">
    <source>
        <dbReference type="Pfam" id="PF23622"/>
    </source>
</evidence>
<dbReference type="PaxDb" id="3827-XP_004496303.1"/>